<organism evidence="3 4">
    <name type="scientific">Lymnaea stagnalis</name>
    <name type="common">Great pond snail</name>
    <name type="synonym">Helix stagnalis</name>
    <dbReference type="NCBI Taxonomy" id="6523"/>
    <lineage>
        <taxon>Eukaryota</taxon>
        <taxon>Metazoa</taxon>
        <taxon>Spiralia</taxon>
        <taxon>Lophotrochozoa</taxon>
        <taxon>Mollusca</taxon>
        <taxon>Gastropoda</taxon>
        <taxon>Heterobranchia</taxon>
        <taxon>Euthyneura</taxon>
        <taxon>Panpulmonata</taxon>
        <taxon>Hygrophila</taxon>
        <taxon>Lymnaeoidea</taxon>
        <taxon>Lymnaeidae</taxon>
        <taxon>Lymnaea</taxon>
    </lineage>
</organism>
<accession>A0AAV2HBU9</accession>
<comment type="caution">
    <text evidence="3">The sequence shown here is derived from an EMBL/GenBank/DDBJ whole genome shotgun (WGS) entry which is preliminary data.</text>
</comment>
<evidence type="ECO:0000313" key="3">
    <source>
        <dbReference type="EMBL" id="CAL1531364.1"/>
    </source>
</evidence>
<keyword evidence="2" id="KW-0812">Transmembrane</keyword>
<name>A0AAV2HBU9_LYMST</name>
<keyword evidence="4" id="KW-1185">Reference proteome</keyword>
<evidence type="ECO:0000256" key="1">
    <source>
        <dbReference type="SAM" id="MobiDB-lite"/>
    </source>
</evidence>
<feature type="non-terminal residue" evidence="3">
    <location>
        <position position="237"/>
    </location>
</feature>
<keyword evidence="2" id="KW-1133">Transmembrane helix</keyword>
<dbReference type="EMBL" id="CAXITT010000087">
    <property type="protein sequence ID" value="CAL1531364.1"/>
    <property type="molecule type" value="Genomic_DNA"/>
</dbReference>
<sequence length="237" mass="26176">MIAILYSPWRSNPCRVILLIRFQITCSILAILFTLLPTLGLSHEQTEGPDIAVEINSSGYSANSSNAEQNIQIINITQRILPNNGTKVADQTKPAETVYVPREFDSEIPREYPTALVIASSVAAVSILVFFFLAYCWHTHQLDSRARKLAIRLAADAEQGMRRRNCPAQSRVREGRSVSRPVSEASPDRNHYEALTMEDDPGHGSDCGRSSRGVSESDAGDSEDLFMPSQLQGLGDR</sequence>
<feature type="region of interest" description="Disordered" evidence="1">
    <location>
        <begin position="160"/>
        <end position="237"/>
    </location>
</feature>
<evidence type="ECO:0000256" key="2">
    <source>
        <dbReference type="SAM" id="Phobius"/>
    </source>
</evidence>
<evidence type="ECO:0000313" key="4">
    <source>
        <dbReference type="Proteomes" id="UP001497497"/>
    </source>
</evidence>
<reference evidence="3 4" key="1">
    <citation type="submission" date="2024-04" db="EMBL/GenBank/DDBJ databases">
        <authorList>
            <consortium name="Genoscope - CEA"/>
            <person name="William W."/>
        </authorList>
    </citation>
    <scope>NUCLEOTIDE SEQUENCE [LARGE SCALE GENOMIC DNA]</scope>
</reference>
<dbReference type="Proteomes" id="UP001497497">
    <property type="component" value="Unassembled WGS sequence"/>
</dbReference>
<keyword evidence="2" id="KW-0472">Membrane</keyword>
<protein>
    <submittedName>
        <fullName evidence="3">Uncharacterized protein</fullName>
    </submittedName>
</protein>
<proteinExistence type="predicted"/>
<feature type="transmembrane region" description="Helical" evidence="2">
    <location>
        <begin position="115"/>
        <end position="137"/>
    </location>
</feature>
<feature type="transmembrane region" description="Helical" evidence="2">
    <location>
        <begin position="16"/>
        <end position="36"/>
    </location>
</feature>
<gene>
    <name evidence="3" type="ORF">GSLYS_00005459001</name>
</gene>
<dbReference type="AlphaFoldDB" id="A0AAV2HBU9"/>